<gene>
    <name evidence="4" type="primary">nucH_2</name>
    <name evidence="4" type="ORF">CB4_02227</name>
</gene>
<dbReference type="PROSITE" id="PS50830">
    <property type="entry name" value="TNASE_3"/>
    <property type="match status" value="1"/>
</dbReference>
<evidence type="ECO:0000313" key="4">
    <source>
        <dbReference type="EMBL" id="BAU28053.1"/>
    </source>
</evidence>
<keyword evidence="2" id="KW-0255">Endonuclease</keyword>
<dbReference type="PANTHER" id="PTHR12302:SF3">
    <property type="entry name" value="SERINE_THREONINE-PROTEIN KINASE 31"/>
    <property type="match status" value="1"/>
</dbReference>
<dbReference type="InterPro" id="IPR035437">
    <property type="entry name" value="SNase_OB-fold_sf"/>
</dbReference>
<sequence length="192" mass="21822">MRLIRMRFLLLVCSVVLLLAACSGPAPKSGSDEWKAMVSTSDKKLEKAKVKRVVDGDTFAVDVNGKEKKVRMILMDTPESKAPNRPQGYLGEEAKQYTTKRLTGQTVWLERDVKANDQYGRWLRYVYLDVAGGKGEFFNGTLVRSGYARLATFPPNVKYVDDIRKWQTEAREAGRGVWQNIKDAFPDRKVEQ</sequence>
<dbReference type="AlphaFoldDB" id="A0A0U5AWC6"/>
<dbReference type="OrthoDB" id="4376109at2"/>
<keyword evidence="1" id="KW-0540">Nuclease</keyword>
<dbReference type="Pfam" id="PF00565">
    <property type="entry name" value="SNase"/>
    <property type="match status" value="1"/>
</dbReference>
<dbReference type="InterPro" id="IPR016071">
    <property type="entry name" value="Staphylococal_nuclease_OB-fold"/>
</dbReference>
<organism evidence="4 5">
    <name type="scientific">Aneurinibacillus soli</name>
    <dbReference type="NCBI Taxonomy" id="1500254"/>
    <lineage>
        <taxon>Bacteria</taxon>
        <taxon>Bacillati</taxon>
        <taxon>Bacillota</taxon>
        <taxon>Bacilli</taxon>
        <taxon>Bacillales</taxon>
        <taxon>Paenibacillaceae</taxon>
        <taxon>Aneurinibacillus group</taxon>
        <taxon>Aneurinibacillus</taxon>
    </lineage>
</organism>
<evidence type="ECO:0000256" key="3">
    <source>
        <dbReference type="ARBA" id="ARBA00022801"/>
    </source>
</evidence>
<dbReference type="PANTHER" id="PTHR12302">
    <property type="entry name" value="EBNA2 BINDING PROTEIN P100"/>
    <property type="match status" value="1"/>
</dbReference>
<dbReference type="KEGG" id="asoc:CB4_02227"/>
<keyword evidence="5" id="KW-1185">Reference proteome</keyword>
<reference evidence="4 5" key="1">
    <citation type="submission" date="2015-12" db="EMBL/GenBank/DDBJ databases">
        <title>Genome sequence of Aneurinibacillus soli.</title>
        <authorList>
            <person name="Lee J.S."/>
            <person name="Lee K.C."/>
            <person name="Kim K.K."/>
            <person name="Lee B.W."/>
        </authorList>
    </citation>
    <scope>NUCLEOTIDE SEQUENCE [LARGE SCALE GENOMIC DNA]</scope>
    <source>
        <strain evidence="4 5">CB4</strain>
    </source>
</reference>
<dbReference type="EC" id="3.1.31.1" evidence="4"/>
<name>A0A0U5AWC6_9BACL</name>
<dbReference type="Gene3D" id="2.40.50.90">
    <property type="match status" value="1"/>
</dbReference>
<proteinExistence type="predicted"/>
<dbReference type="EMBL" id="AP017312">
    <property type="protein sequence ID" value="BAU28053.1"/>
    <property type="molecule type" value="Genomic_DNA"/>
</dbReference>
<evidence type="ECO:0000256" key="2">
    <source>
        <dbReference type="ARBA" id="ARBA00022759"/>
    </source>
</evidence>
<evidence type="ECO:0000256" key="1">
    <source>
        <dbReference type="ARBA" id="ARBA00022722"/>
    </source>
</evidence>
<dbReference type="Proteomes" id="UP000217696">
    <property type="component" value="Chromosome"/>
</dbReference>
<keyword evidence="3 4" id="KW-0378">Hydrolase</keyword>
<evidence type="ECO:0000313" key="5">
    <source>
        <dbReference type="Proteomes" id="UP000217696"/>
    </source>
</evidence>
<protein>
    <submittedName>
        <fullName evidence="4">Thermonuclease</fullName>
        <ecNumber evidence="4">3.1.31.1</ecNumber>
    </submittedName>
</protein>
<dbReference type="SMART" id="SM00318">
    <property type="entry name" value="SNc"/>
    <property type="match status" value="1"/>
</dbReference>
<dbReference type="GO" id="GO:1990599">
    <property type="term" value="F:3' overhang single-stranded DNA endodeoxyribonuclease activity"/>
    <property type="evidence" value="ECO:0007669"/>
    <property type="project" value="UniProtKB-EC"/>
</dbReference>
<accession>A0A0U5AWC6</accession>
<dbReference type="RefSeq" id="WP_096465842.1">
    <property type="nucleotide sequence ID" value="NZ_AP017312.1"/>
</dbReference>
<dbReference type="PROSITE" id="PS51257">
    <property type="entry name" value="PROKAR_LIPOPROTEIN"/>
    <property type="match status" value="1"/>
</dbReference>
<dbReference type="SUPFAM" id="SSF50199">
    <property type="entry name" value="Staphylococcal nuclease"/>
    <property type="match status" value="1"/>
</dbReference>